<protein>
    <submittedName>
        <fullName evidence="2">DUF1289 domain-containing protein</fullName>
    </submittedName>
</protein>
<dbReference type="EMBL" id="CP097330">
    <property type="protein sequence ID" value="URF04423.1"/>
    <property type="molecule type" value="Genomic_DNA"/>
</dbReference>
<evidence type="ECO:0000313" key="4">
    <source>
        <dbReference type="Proteomes" id="UP001056132"/>
    </source>
</evidence>
<evidence type="ECO:0000313" key="3">
    <source>
        <dbReference type="Proteomes" id="UP000318943"/>
    </source>
</evidence>
<sequence length="86" mass="9108">MSAVLPPAARRLQADLTRGAAAALEASPVASPCRNVCKMDPVTGYCEGCLRTIEEIAGWSQADDAERRRVWALLPARVAWLGGDGA</sequence>
<dbReference type="EMBL" id="VCIZ01000009">
    <property type="protein sequence ID" value="TSP11729.1"/>
    <property type="molecule type" value="Genomic_DNA"/>
</dbReference>
<gene>
    <name evidence="1" type="ORF">FGG12_16725</name>
    <name evidence="2" type="ORF">M5D45_00720</name>
</gene>
<name>A0AAE9L205_9BURK</name>
<dbReference type="KEGG" id="ccam:M5D45_00720"/>
<dbReference type="InterPro" id="IPR010710">
    <property type="entry name" value="DUF1289"/>
</dbReference>
<organism evidence="2 4">
    <name type="scientific">Cupriavidus campinensis</name>
    <dbReference type="NCBI Taxonomy" id="151783"/>
    <lineage>
        <taxon>Bacteria</taxon>
        <taxon>Pseudomonadati</taxon>
        <taxon>Pseudomonadota</taxon>
        <taxon>Betaproteobacteria</taxon>
        <taxon>Burkholderiales</taxon>
        <taxon>Burkholderiaceae</taxon>
        <taxon>Cupriavidus</taxon>
    </lineage>
</organism>
<evidence type="ECO:0000313" key="2">
    <source>
        <dbReference type="EMBL" id="URF04423.1"/>
    </source>
</evidence>
<dbReference type="Proteomes" id="UP001056132">
    <property type="component" value="Chromosome 1"/>
</dbReference>
<dbReference type="RefSeq" id="WP_144199224.1">
    <property type="nucleotide sequence ID" value="NZ_CAJPVH010000010.1"/>
</dbReference>
<reference evidence="2" key="3">
    <citation type="submission" date="2022-05" db="EMBL/GenBank/DDBJ databases">
        <authorList>
            <person name="Kunte H.-J."/>
        </authorList>
    </citation>
    <scope>NUCLEOTIDE SEQUENCE</scope>
    <source>
        <strain evidence="2">G5</strain>
    </source>
</reference>
<reference evidence="1 3" key="1">
    <citation type="submission" date="2019-05" db="EMBL/GenBank/DDBJ databases">
        <title>Whole genome sequence analysis of Cupriavidus campinensis S14E4C strain.</title>
        <authorList>
            <person name="Abbaszade G."/>
            <person name="Szabo A."/>
            <person name="Toumi M."/>
            <person name="Toth E."/>
        </authorList>
    </citation>
    <scope>NUCLEOTIDE SEQUENCE [LARGE SCALE GENOMIC DNA]</scope>
    <source>
        <strain evidence="1 3">S14E4C</strain>
    </source>
</reference>
<keyword evidence="3" id="KW-1185">Reference proteome</keyword>
<dbReference type="PANTHER" id="PTHR35175">
    <property type="entry name" value="DUF1289 DOMAIN-CONTAINING PROTEIN"/>
    <property type="match status" value="1"/>
</dbReference>
<dbReference type="Pfam" id="PF06945">
    <property type="entry name" value="DUF1289"/>
    <property type="match status" value="1"/>
</dbReference>
<dbReference type="Proteomes" id="UP000318943">
    <property type="component" value="Unassembled WGS sequence"/>
</dbReference>
<evidence type="ECO:0000313" key="1">
    <source>
        <dbReference type="EMBL" id="TSP11729.1"/>
    </source>
</evidence>
<dbReference type="PANTHER" id="PTHR35175:SF2">
    <property type="entry name" value="DUF1289 DOMAIN-CONTAINING PROTEIN"/>
    <property type="match status" value="1"/>
</dbReference>
<accession>A0AAE9L205</accession>
<reference evidence="2" key="2">
    <citation type="journal article" date="2022" name="Microbiol. Resour. Announc.">
        <title>Genome Sequence of Cupriavidus campinensis Strain G5, a Member of a Bacterial Consortium Capable of Polyethylene Degradation.</title>
        <authorList>
            <person name="Schneider B."/>
            <person name="Pfeiffer F."/>
            <person name="Dyall-Smith M."/>
            <person name="Kunte H.J."/>
        </authorList>
    </citation>
    <scope>NUCLEOTIDE SEQUENCE</scope>
    <source>
        <strain evidence="2">G5</strain>
    </source>
</reference>
<proteinExistence type="predicted"/>
<dbReference type="AlphaFoldDB" id="A0AAE9L205"/>